<organism evidence="5 6">
    <name type="scientific">Hymenobacter montanus</name>
    <dbReference type="NCBI Taxonomy" id="2771359"/>
    <lineage>
        <taxon>Bacteria</taxon>
        <taxon>Pseudomonadati</taxon>
        <taxon>Bacteroidota</taxon>
        <taxon>Cytophagia</taxon>
        <taxon>Cytophagales</taxon>
        <taxon>Hymenobacteraceae</taxon>
        <taxon>Hymenobacter</taxon>
    </lineage>
</organism>
<evidence type="ECO:0000256" key="2">
    <source>
        <dbReference type="ARBA" id="ARBA00023002"/>
    </source>
</evidence>
<dbReference type="Pfam" id="PF04166">
    <property type="entry name" value="PdxA"/>
    <property type="match status" value="1"/>
</dbReference>
<dbReference type="Gene3D" id="3.40.718.10">
    <property type="entry name" value="Isopropylmalate Dehydrogenase"/>
    <property type="match status" value="1"/>
</dbReference>
<proteinExistence type="predicted"/>
<evidence type="ECO:0000256" key="1">
    <source>
        <dbReference type="ARBA" id="ARBA00022723"/>
    </source>
</evidence>
<dbReference type="PANTHER" id="PTHR30004">
    <property type="entry name" value="4-HYDROXYTHREONINE-4-PHOSPHATE DEHYDROGENASE"/>
    <property type="match status" value="1"/>
</dbReference>
<dbReference type="GO" id="GO:0046872">
    <property type="term" value="F:metal ion binding"/>
    <property type="evidence" value="ECO:0007669"/>
    <property type="project" value="UniProtKB-KW"/>
</dbReference>
<name>A0A927BBP9_9BACT</name>
<evidence type="ECO:0000313" key="5">
    <source>
        <dbReference type="EMBL" id="MBD2767825.1"/>
    </source>
</evidence>
<reference evidence="5" key="1">
    <citation type="submission" date="2020-09" db="EMBL/GenBank/DDBJ databases">
        <authorList>
            <person name="Kim M.K."/>
        </authorList>
    </citation>
    <scope>NUCLEOTIDE SEQUENCE</scope>
    <source>
        <strain evidence="5">BT664</strain>
    </source>
</reference>
<dbReference type="EC" id="1.1.1.262" evidence="5"/>
<feature type="compositionally biased region" description="Low complexity" evidence="4">
    <location>
        <begin position="1"/>
        <end position="29"/>
    </location>
</feature>
<keyword evidence="1" id="KW-0479">Metal-binding</keyword>
<accession>A0A927BBP9</accession>
<dbReference type="GO" id="GO:0051287">
    <property type="term" value="F:NAD binding"/>
    <property type="evidence" value="ECO:0007669"/>
    <property type="project" value="InterPro"/>
</dbReference>
<dbReference type="RefSeq" id="WP_191004643.1">
    <property type="nucleotide sequence ID" value="NZ_JACXAD010000007.1"/>
</dbReference>
<keyword evidence="3" id="KW-0520">NAD</keyword>
<dbReference type="GO" id="GO:0050570">
    <property type="term" value="F:4-hydroxythreonine-4-phosphate dehydrogenase activity"/>
    <property type="evidence" value="ECO:0007669"/>
    <property type="project" value="UniProtKB-EC"/>
</dbReference>
<sequence length="382" mass="41486">MTPTPDTTNQTPTTNQAPAPNQTPNPKTQAPKPKHQAPGTKHQAPRIGFSVGDLAGIGPEVIYKTLLDERLLKLCTPVVYGTATALFADFPTPTDAEHLTFRQLRDAADIAPGRLNAVTCWEEDFALAPGQPSAATGQAARESLLAASRDLKAGKLDALVTAPISKDNTQSDDFRYPGHTEFLTAFFKAPESLMFLVDDNGLRIATVTGHVPLKDVPARLTPELLSTKISLLLNSLKQDFGILKPRVAVLGLNPHAGENGLLGHEENDLVAPVIQQFAQDGHLVFGPFPADGYFGTQQFRQFDATLALYHDQGLIPFKLMAFERGVNFTAGLPVVRTSPDHGTAYGLAGQFKAEESSFRAAVYLACEVWRQRWQNAQPRSVR</sequence>
<keyword evidence="6" id="KW-1185">Reference proteome</keyword>
<dbReference type="InterPro" id="IPR005255">
    <property type="entry name" value="PdxA_fam"/>
</dbReference>
<evidence type="ECO:0000313" key="6">
    <source>
        <dbReference type="Proteomes" id="UP000612233"/>
    </source>
</evidence>
<comment type="caution">
    <text evidence="5">The sequence shown here is derived from an EMBL/GenBank/DDBJ whole genome shotgun (WGS) entry which is preliminary data.</text>
</comment>
<dbReference type="Proteomes" id="UP000612233">
    <property type="component" value="Unassembled WGS sequence"/>
</dbReference>
<keyword evidence="2 5" id="KW-0560">Oxidoreductase</keyword>
<protein>
    <submittedName>
        <fullName evidence="5">4-hydroxythreonine-4-phosphate dehydrogenase PdxA</fullName>
        <ecNumber evidence="5">1.1.1.262</ecNumber>
    </submittedName>
</protein>
<dbReference type="AlphaFoldDB" id="A0A927BBP9"/>
<gene>
    <name evidence="5" type="primary">pdxA</name>
    <name evidence="5" type="ORF">IC235_07955</name>
</gene>
<dbReference type="SUPFAM" id="SSF53659">
    <property type="entry name" value="Isocitrate/Isopropylmalate dehydrogenase-like"/>
    <property type="match status" value="1"/>
</dbReference>
<dbReference type="PANTHER" id="PTHR30004:SF6">
    <property type="entry name" value="D-THREONATE 4-PHOSPHATE DEHYDROGENASE"/>
    <property type="match status" value="1"/>
</dbReference>
<evidence type="ECO:0000256" key="4">
    <source>
        <dbReference type="SAM" id="MobiDB-lite"/>
    </source>
</evidence>
<dbReference type="NCBIfam" id="TIGR00557">
    <property type="entry name" value="pdxA"/>
    <property type="match status" value="1"/>
</dbReference>
<evidence type="ECO:0000256" key="3">
    <source>
        <dbReference type="ARBA" id="ARBA00023027"/>
    </source>
</evidence>
<feature type="region of interest" description="Disordered" evidence="4">
    <location>
        <begin position="1"/>
        <end position="46"/>
    </location>
</feature>
<dbReference type="EMBL" id="JACXAD010000007">
    <property type="protein sequence ID" value="MBD2767825.1"/>
    <property type="molecule type" value="Genomic_DNA"/>
</dbReference>